<keyword evidence="1" id="KW-0812">Transmembrane</keyword>
<feature type="transmembrane region" description="Helical" evidence="1">
    <location>
        <begin position="12"/>
        <end position="32"/>
    </location>
</feature>
<dbReference type="InterPro" id="IPR018719">
    <property type="entry name" value="DUF2243_membrane"/>
</dbReference>
<sequence>MYNFLGLPSKYHSLEGFILYWVNAWYGLNIIHSGKEICNKVKKTAVGSFLFGIGMIGMLDGIIFHQILQWHSVNMHTDRVHQIISDGLFHLLVTIIIFISGIVLWRANPLDKPSCFWGSFLLGAGTFNLAEGIINHHVLQIHHVKPGPNQFLFDISYDICAIFLLLIGWMLVRRASRT</sequence>
<keyword evidence="1" id="KW-1133">Transmembrane helix</keyword>
<proteinExistence type="predicted"/>
<evidence type="ECO:0000256" key="1">
    <source>
        <dbReference type="SAM" id="Phobius"/>
    </source>
</evidence>
<keyword evidence="1" id="KW-0472">Membrane</keyword>
<feature type="transmembrane region" description="Helical" evidence="1">
    <location>
        <begin position="155"/>
        <end position="172"/>
    </location>
</feature>
<evidence type="ECO:0000313" key="3">
    <source>
        <dbReference type="Proteomes" id="UP000281915"/>
    </source>
</evidence>
<evidence type="ECO:0000313" key="2">
    <source>
        <dbReference type="EMBL" id="RNB74093.1"/>
    </source>
</evidence>
<reference evidence="2 3" key="1">
    <citation type="submission" date="2018-10" db="EMBL/GenBank/DDBJ databases">
        <title>Phylogenomics of Brevibacillus.</title>
        <authorList>
            <person name="Dunlap C."/>
        </authorList>
    </citation>
    <scope>NUCLEOTIDE SEQUENCE [LARGE SCALE GENOMIC DNA]</scope>
    <source>
        <strain evidence="2 3">JCM 15085</strain>
    </source>
</reference>
<feature type="transmembrane region" description="Helical" evidence="1">
    <location>
        <begin position="114"/>
        <end position="135"/>
    </location>
</feature>
<accession>A0A3M8CF32</accession>
<feature type="transmembrane region" description="Helical" evidence="1">
    <location>
        <begin position="88"/>
        <end position="107"/>
    </location>
</feature>
<dbReference type="Pfam" id="PF10002">
    <property type="entry name" value="DUF2243"/>
    <property type="match status" value="1"/>
</dbReference>
<dbReference type="AlphaFoldDB" id="A0A3M8CF32"/>
<organism evidence="2 3">
    <name type="scientific">Brevibacillus panacihumi</name>
    <dbReference type="NCBI Taxonomy" id="497735"/>
    <lineage>
        <taxon>Bacteria</taxon>
        <taxon>Bacillati</taxon>
        <taxon>Bacillota</taxon>
        <taxon>Bacilli</taxon>
        <taxon>Bacillales</taxon>
        <taxon>Paenibacillaceae</taxon>
        <taxon>Brevibacillus</taxon>
    </lineage>
</organism>
<dbReference type="Proteomes" id="UP000281915">
    <property type="component" value="Unassembled WGS sequence"/>
</dbReference>
<gene>
    <name evidence="2" type="ORF">EDM58_20585</name>
</gene>
<feature type="transmembrane region" description="Helical" evidence="1">
    <location>
        <begin position="44"/>
        <end position="68"/>
    </location>
</feature>
<comment type="caution">
    <text evidence="2">The sequence shown here is derived from an EMBL/GenBank/DDBJ whole genome shotgun (WGS) entry which is preliminary data.</text>
</comment>
<dbReference type="EMBL" id="RHHT01000053">
    <property type="protein sequence ID" value="RNB74093.1"/>
    <property type="molecule type" value="Genomic_DNA"/>
</dbReference>
<protein>
    <submittedName>
        <fullName evidence="2">DUF2243 domain-containing protein</fullName>
    </submittedName>
</protein>
<name>A0A3M8CF32_9BACL</name>